<gene>
    <name evidence="1" type="ORF">RhiirA4_470968</name>
</gene>
<accession>A0A2I1H291</accession>
<dbReference type="VEuPathDB" id="FungiDB:RhiirFUN_026540"/>
<comment type="caution">
    <text evidence="1">The sequence shown here is derived from an EMBL/GenBank/DDBJ whole genome shotgun (WGS) entry which is preliminary data.</text>
</comment>
<evidence type="ECO:0000313" key="2">
    <source>
        <dbReference type="Proteomes" id="UP000234323"/>
    </source>
</evidence>
<dbReference type="Proteomes" id="UP000234323">
    <property type="component" value="Unassembled WGS sequence"/>
</dbReference>
<dbReference type="VEuPathDB" id="FungiDB:RhiirA1_534232"/>
<proteinExistence type="predicted"/>
<dbReference type="AlphaFoldDB" id="A0A2I1H291"/>
<dbReference type="VEuPathDB" id="FungiDB:RhiirA1_464807"/>
<protein>
    <submittedName>
        <fullName evidence="1">Uncharacterized protein</fullName>
    </submittedName>
</protein>
<dbReference type="VEuPathDB" id="FungiDB:FUN_010125"/>
<dbReference type="EMBL" id="LLXI01001308">
    <property type="protein sequence ID" value="PKY53000.1"/>
    <property type="molecule type" value="Genomic_DNA"/>
</dbReference>
<name>A0A2I1H291_9GLOM</name>
<sequence>MIHSRKRYGKITTDQSGSTFFTGMWYGMGISLSARDIDTSKPFKDLLPEREILRSAASRRAKGILFLEQILEVDQERLMKWEHFCVENEIGFKGKIPKWFEIIEKEITEEGTRKLKEKYLIKNFDKRKIHMKLFDENEKVTKNSLVTWNDEQGIPIFGEDKKKSQSKNYKRLGLHLVPRKVWKDVIDLDNSPFLIKCEGCERNVGKKEKDNSRVIKKRLEGFNIKQYETLRNIIDKNKWVKNYSEEDKRDREFNFRIEMIDNLIKAENGFIEILKNSIYEREDFGIRRKVFWLVLDCLKIKSKIIGNGRRIFDYLVTWIIRDEGNEERKEIRFTAKFEIKNENEYEVLLRSLIVEEALVVNEFNLYWKRILIAGNYRGWRKKCTEAVWKNEILNITKIQKIGHIKSKISSRNCQHITSYIREKLMESRYKKEIEDWEHVWLCECKKITLKAVIEESVYEYEEELLKEKKLEDIKILRTINMDFIRILYQQSIV</sequence>
<keyword evidence="2" id="KW-1185">Reference proteome</keyword>
<organism evidence="1 2">
    <name type="scientific">Rhizophagus irregularis</name>
    <dbReference type="NCBI Taxonomy" id="588596"/>
    <lineage>
        <taxon>Eukaryota</taxon>
        <taxon>Fungi</taxon>
        <taxon>Fungi incertae sedis</taxon>
        <taxon>Mucoromycota</taxon>
        <taxon>Glomeromycotina</taxon>
        <taxon>Glomeromycetes</taxon>
        <taxon>Glomerales</taxon>
        <taxon>Glomeraceae</taxon>
        <taxon>Rhizophagus</taxon>
    </lineage>
</organism>
<reference evidence="1 2" key="1">
    <citation type="submission" date="2015-10" db="EMBL/GenBank/DDBJ databases">
        <title>Genome analyses suggest a sexual origin of heterokaryosis in a supposedly ancient asexual fungus.</title>
        <authorList>
            <person name="Ropars J."/>
            <person name="Sedzielewska K."/>
            <person name="Noel J."/>
            <person name="Charron P."/>
            <person name="Farinelli L."/>
            <person name="Marton T."/>
            <person name="Kruger M."/>
            <person name="Pelin A."/>
            <person name="Brachmann A."/>
            <person name="Corradi N."/>
        </authorList>
    </citation>
    <scope>NUCLEOTIDE SEQUENCE [LARGE SCALE GENOMIC DNA]</scope>
    <source>
        <strain evidence="1 2">A4</strain>
    </source>
</reference>
<evidence type="ECO:0000313" key="1">
    <source>
        <dbReference type="EMBL" id="PKY53000.1"/>
    </source>
</evidence>